<keyword evidence="1" id="KW-0862">Zinc</keyword>
<organism evidence="4 5">
    <name type="scientific">Cryptolaemus montrouzieri</name>
    <dbReference type="NCBI Taxonomy" id="559131"/>
    <lineage>
        <taxon>Eukaryota</taxon>
        <taxon>Metazoa</taxon>
        <taxon>Ecdysozoa</taxon>
        <taxon>Arthropoda</taxon>
        <taxon>Hexapoda</taxon>
        <taxon>Insecta</taxon>
        <taxon>Pterygota</taxon>
        <taxon>Neoptera</taxon>
        <taxon>Endopterygota</taxon>
        <taxon>Coleoptera</taxon>
        <taxon>Polyphaga</taxon>
        <taxon>Cucujiformia</taxon>
        <taxon>Coccinelloidea</taxon>
        <taxon>Coccinellidae</taxon>
        <taxon>Scymninae</taxon>
        <taxon>Scymnini</taxon>
        <taxon>Cryptolaemus</taxon>
    </lineage>
</organism>
<evidence type="ECO:0000256" key="2">
    <source>
        <dbReference type="SAM" id="MobiDB-lite"/>
    </source>
</evidence>
<dbReference type="PROSITE" id="PS50158">
    <property type="entry name" value="ZF_CCHC"/>
    <property type="match status" value="1"/>
</dbReference>
<accession>A0ABD2NKY8</accession>
<dbReference type="Gene3D" id="4.10.60.10">
    <property type="entry name" value="Zinc finger, CCHC-type"/>
    <property type="match status" value="1"/>
</dbReference>
<keyword evidence="1" id="KW-0863">Zinc-finger</keyword>
<keyword evidence="5" id="KW-1185">Reference proteome</keyword>
<keyword evidence="1" id="KW-0479">Metal-binding</keyword>
<feature type="region of interest" description="Disordered" evidence="2">
    <location>
        <begin position="191"/>
        <end position="223"/>
    </location>
</feature>
<name>A0ABD2NKY8_9CUCU</name>
<dbReference type="AlphaFoldDB" id="A0ABD2NKY8"/>
<reference evidence="4 5" key="1">
    <citation type="journal article" date="2021" name="BMC Biol.">
        <title>Horizontally acquired antibacterial genes associated with adaptive radiation of ladybird beetles.</title>
        <authorList>
            <person name="Li H.S."/>
            <person name="Tang X.F."/>
            <person name="Huang Y.H."/>
            <person name="Xu Z.Y."/>
            <person name="Chen M.L."/>
            <person name="Du X.Y."/>
            <person name="Qiu B.Y."/>
            <person name="Chen P.T."/>
            <person name="Zhang W."/>
            <person name="Slipinski A."/>
            <person name="Escalona H.E."/>
            <person name="Waterhouse R.M."/>
            <person name="Zwick A."/>
            <person name="Pang H."/>
        </authorList>
    </citation>
    <scope>NUCLEOTIDE SEQUENCE [LARGE SCALE GENOMIC DNA]</scope>
    <source>
        <strain evidence="4">SYSU2018</strain>
    </source>
</reference>
<comment type="caution">
    <text evidence="4">The sequence shown here is derived from an EMBL/GenBank/DDBJ whole genome shotgun (WGS) entry which is preliminary data.</text>
</comment>
<dbReference type="InterPro" id="IPR036875">
    <property type="entry name" value="Znf_CCHC_sf"/>
</dbReference>
<dbReference type="Pfam" id="PF00098">
    <property type="entry name" value="zf-CCHC"/>
    <property type="match status" value="1"/>
</dbReference>
<dbReference type="SUPFAM" id="SSF57756">
    <property type="entry name" value="Retrovirus zinc finger-like domains"/>
    <property type="match status" value="1"/>
</dbReference>
<gene>
    <name evidence="4" type="ORF">HHI36_016917</name>
</gene>
<sequence>MSFWCRKTQRTTVEENENPLESICNLHEIGIATILDAPRVIAVMGAKQEDRTLSAGGGGLVIIGDLISDNKIIPRTKSKDIFIKIRLLKTLFESGTAEVILGRENFRIGVVKFTLTKHTKLNQCFKCLGYNNVAKECEGPDRTKLCRKCGKEGHIAKNCTNAEHCPLCKNDDHQAGKSRCWLFKMTLAKERQGSPRGKRGSAYPDRNRKKVEIKIQTHDNDSS</sequence>
<evidence type="ECO:0000259" key="3">
    <source>
        <dbReference type="PROSITE" id="PS50158"/>
    </source>
</evidence>
<feature type="compositionally biased region" description="Basic and acidic residues" evidence="2">
    <location>
        <begin position="210"/>
        <end position="223"/>
    </location>
</feature>
<evidence type="ECO:0000313" key="4">
    <source>
        <dbReference type="EMBL" id="KAL3279406.1"/>
    </source>
</evidence>
<feature type="domain" description="CCHC-type" evidence="3">
    <location>
        <begin position="146"/>
        <end position="161"/>
    </location>
</feature>
<protein>
    <recommendedName>
        <fullName evidence="3">CCHC-type domain-containing protein</fullName>
    </recommendedName>
</protein>
<dbReference type="EMBL" id="JABFTP020000124">
    <property type="protein sequence ID" value="KAL3279406.1"/>
    <property type="molecule type" value="Genomic_DNA"/>
</dbReference>
<dbReference type="SMART" id="SM00343">
    <property type="entry name" value="ZnF_C2HC"/>
    <property type="match status" value="2"/>
</dbReference>
<evidence type="ECO:0000256" key="1">
    <source>
        <dbReference type="PROSITE-ProRule" id="PRU00047"/>
    </source>
</evidence>
<dbReference type="Proteomes" id="UP001516400">
    <property type="component" value="Unassembled WGS sequence"/>
</dbReference>
<evidence type="ECO:0000313" key="5">
    <source>
        <dbReference type="Proteomes" id="UP001516400"/>
    </source>
</evidence>
<dbReference type="InterPro" id="IPR001878">
    <property type="entry name" value="Znf_CCHC"/>
</dbReference>
<dbReference type="GO" id="GO:0008270">
    <property type="term" value="F:zinc ion binding"/>
    <property type="evidence" value="ECO:0007669"/>
    <property type="project" value="UniProtKB-KW"/>
</dbReference>
<proteinExistence type="predicted"/>